<keyword evidence="7 8" id="KW-0057">Aromatic amino acid biosynthesis</keyword>
<feature type="binding site" evidence="8">
    <location>
        <position position="226"/>
    </location>
    <ligand>
        <name>Mg(2+)</name>
        <dbReference type="ChEBI" id="CHEBI:18420"/>
        <label>2</label>
    </ligand>
</feature>
<dbReference type="FunFam" id="3.40.1030.10:FF:000002">
    <property type="entry name" value="Anthranilate phosphoribosyltransferase"/>
    <property type="match status" value="1"/>
</dbReference>
<feature type="domain" description="Glycosyl transferase family 3 N-terminal" evidence="10">
    <location>
        <begin position="4"/>
        <end position="66"/>
    </location>
</feature>
<feature type="binding site" evidence="8">
    <location>
        <begin position="85"/>
        <end position="86"/>
    </location>
    <ligand>
        <name>5-phospho-alpha-D-ribose 1-diphosphate</name>
        <dbReference type="ChEBI" id="CHEBI:58017"/>
    </ligand>
</feature>
<comment type="caution">
    <text evidence="8">Lacks conserved residue(s) required for the propagation of feature annotation.</text>
</comment>
<dbReference type="Gene3D" id="3.40.1030.10">
    <property type="entry name" value="Nucleoside phosphorylase/phosphoribosyltransferase catalytic domain"/>
    <property type="match status" value="1"/>
</dbReference>
<evidence type="ECO:0000256" key="3">
    <source>
        <dbReference type="ARBA" id="ARBA00022605"/>
    </source>
</evidence>
<feature type="binding site" evidence="8">
    <location>
        <position position="227"/>
    </location>
    <ligand>
        <name>Mg(2+)</name>
        <dbReference type="ChEBI" id="CHEBI:18420"/>
        <label>1</label>
    </ligand>
</feature>
<keyword evidence="8" id="KW-0479">Metal-binding</keyword>
<dbReference type="InterPro" id="IPR036320">
    <property type="entry name" value="Glycosyl_Trfase_fam3_N_dom_sf"/>
</dbReference>
<reference evidence="12" key="1">
    <citation type="submission" date="2011-12" db="EMBL/GenBank/DDBJ databases">
        <title>Complete sequence of Methanoregula formicicum SMSP.</title>
        <authorList>
            <person name="Lucas S."/>
            <person name="Han J."/>
            <person name="Lapidus A."/>
            <person name="Cheng J.-F."/>
            <person name="Goodwin L."/>
            <person name="Pitluck S."/>
            <person name="Peters L."/>
            <person name="Ovchinnikova G."/>
            <person name="Teshima H."/>
            <person name="Detter J.C."/>
            <person name="Han C."/>
            <person name="Tapia R."/>
            <person name="Land M."/>
            <person name="Hauser L."/>
            <person name="Kyrpides N."/>
            <person name="Ivanova N."/>
            <person name="Pagani I."/>
            <person name="Imachi H."/>
            <person name="Tamaki H."/>
            <person name="Sekiguchi Y."/>
            <person name="Kamagata Y."/>
            <person name="Cadillo-Quiroz H."/>
            <person name="Zinder S."/>
            <person name="Liu W.-T."/>
            <person name="Woyke T."/>
        </authorList>
    </citation>
    <scope>NUCLEOTIDE SEQUENCE [LARGE SCALE GENOMIC DNA]</scope>
    <source>
        <strain evidence="12">DSM 22288 / NBRC 105244 / SMSP</strain>
    </source>
</reference>
<evidence type="ECO:0000256" key="2">
    <source>
        <dbReference type="ARBA" id="ARBA00011948"/>
    </source>
</evidence>
<dbReference type="NCBIfam" id="TIGR01245">
    <property type="entry name" value="trpD"/>
    <property type="match status" value="1"/>
</dbReference>
<dbReference type="UniPathway" id="UPA00035">
    <property type="reaction ID" value="UER00041"/>
</dbReference>
<dbReference type="GO" id="GO:0004048">
    <property type="term" value="F:anthranilate phosphoribosyltransferase activity"/>
    <property type="evidence" value="ECO:0007669"/>
    <property type="project" value="UniProtKB-UniRule"/>
</dbReference>
<dbReference type="GO" id="GO:0000162">
    <property type="term" value="P:L-tryptophan biosynthetic process"/>
    <property type="evidence" value="ECO:0007669"/>
    <property type="project" value="UniProtKB-UniRule"/>
</dbReference>
<evidence type="ECO:0000259" key="9">
    <source>
        <dbReference type="Pfam" id="PF00591"/>
    </source>
</evidence>
<evidence type="ECO:0000256" key="8">
    <source>
        <dbReference type="HAMAP-Rule" id="MF_00211"/>
    </source>
</evidence>
<evidence type="ECO:0000256" key="6">
    <source>
        <dbReference type="ARBA" id="ARBA00022822"/>
    </source>
</evidence>
<evidence type="ECO:0000256" key="5">
    <source>
        <dbReference type="ARBA" id="ARBA00022679"/>
    </source>
</evidence>
<evidence type="ECO:0000256" key="1">
    <source>
        <dbReference type="ARBA" id="ARBA00004907"/>
    </source>
</evidence>
<comment type="function">
    <text evidence="8">Catalyzes the transfer of the phosphoribosyl group of 5-phosphorylribose-1-pyrophosphate (PRPP) to anthranilate to yield N-(5'-phosphoribosyl)-anthranilate (PRA).</text>
</comment>
<proteinExistence type="inferred from homology"/>
<comment type="cofactor">
    <cofactor evidence="8">
        <name>Mg(2+)</name>
        <dbReference type="ChEBI" id="CHEBI:18420"/>
    </cofactor>
    <text evidence="8">Binds 2 magnesium ions per monomer.</text>
</comment>
<dbReference type="Proteomes" id="UP000010824">
    <property type="component" value="Chromosome"/>
</dbReference>
<feature type="binding site" evidence="8">
    <location>
        <position position="82"/>
    </location>
    <ligand>
        <name>anthranilate</name>
        <dbReference type="ChEBI" id="CHEBI:16567"/>
        <label>1</label>
    </ligand>
</feature>
<feature type="binding site" evidence="8">
    <location>
        <position position="94"/>
    </location>
    <ligand>
        <name>Mg(2+)</name>
        <dbReference type="ChEBI" id="CHEBI:18420"/>
        <label>1</label>
    </ligand>
</feature>
<dbReference type="SUPFAM" id="SSF47648">
    <property type="entry name" value="Nucleoside phosphorylase/phosphoribosyltransferase N-terminal domain"/>
    <property type="match status" value="1"/>
</dbReference>
<dbReference type="FunCoup" id="L0HKL6">
    <property type="interactions" value="117"/>
</dbReference>
<name>L0HKL6_METFS</name>
<keyword evidence="5 8" id="KW-0808">Transferase</keyword>
<dbReference type="PANTHER" id="PTHR43285:SF2">
    <property type="entry name" value="ANTHRANILATE PHOSPHORIBOSYLTRANSFERASE"/>
    <property type="match status" value="1"/>
</dbReference>
<evidence type="ECO:0000256" key="4">
    <source>
        <dbReference type="ARBA" id="ARBA00022676"/>
    </source>
</evidence>
<keyword evidence="4 8" id="KW-0328">Glycosyltransferase</keyword>
<dbReference type="KEGG" id="mfo:Metfor_2888"/>
<comment type="subunit">
    <text evidence="8">Homodimer.</text>
</comment>
<feature type="binding site" evidence="8">
    <location>
        <position position="82"/>
    </location>
    <ligand>
        <name>5-phospho-alpha-D-ribose 1-diphosphate</name>
        <dbReference type="ChEBI" id="CHEBI:58017"/>
    </ligand>
</feature>
<comment type="pathway">
    <text evidence="1 8">Amino-acid biosynthesis; L-tryptophan biosynthesis; L-tryptophan from chorismate: step 2/5.</text>
</comment>
<dbReference type="GO" id="GO:0000287">
    <property type="term" value="F:magnesium ion binding"/>
    <property type="evidence" value="ECO:0007669"/>
    <property type="project" value="UniProtKB-UniRule"/>
</dbReference>
<dbReference type="InterPro" id="IPR017459">
    <property type="entry name" value="Glycosyl_Trfase_fam3_N_dom"/>
</dbReference>
<dbReference type="Pfam" id="PF00591">
    <property type="entry name" value="Glycos_transf_3"/>
    <property type="match status" value="1"/>
</dbReference>
<dbReference type="InterPro" id="IPR000312">
    <property type="entry name" value="Glycosyl_Trfase_fam3"/>
</dbReference>
<dbReference type="EMBL" id="CP003167">
    <property type="protein sequence ID" value="AGB03868.1"/>
    <property type="molecule type" value="Genomic_DNA"/>
</dbReference>
<dbReference type="AlphaFoldDB" id="L0HKL6"/>
<feature type="binding site" evidence="8">
    <location>
        <position position="122"/>
    </location>
    <ligand>
        <name>5-phospho-alpha-D-ribose 1-diphosphate</name>
        <dbReference type="ChEBI" id="CHEBI:58017"/>
    </ligand>
</feature>
<dbReference type="STRING" id="593750.Metfor_2888"/>
<dbReference type="Pfam" id="PF02885">
    <property type="entry name" value="Glycos_trans_3N"/>
    <property type="match status" value="1"/>
</dbReference>
<feature type="binding site" evidence="8">
    <location>
        <begin position="92"/>
        <end position="95"/>
    </location>
    <ligand>
        <name>5-phospho-alpha-D-ribose 1-diphosphate</name>
        <dbReference type="ChEBI" id="CHEBI:58017"/>
    </ligand>
</feature>
<evidence type="ECO:0000313" key="12">
    <source>
        <dbReference type="Proteomes" id="UP000010824"/>
    </source>
</evidence>
<dbReference type="InterPro" id="IPR005940">
    <property type="entry name" value="Anthranilate_Pribosyl_Tfrase"/>
</dbReference>
<dbReference type="GO" id="GO:0005829">
    <property type="term" value="C:cytosol"/>
    <property type="evidence" value="ECO:0007669"/>
    <property type="project" value="TreeGrafter"/>
</dbReference>
<dbReference type="HOGENOM" id="CLU_034315_2_1_2"/>
<feature type="binding site" evidence="8">
    <location>
        <position position="227"/>
    </location>
    <ligand>
        <name>Mg(2+)</name>
        <dbReference type="ChEBI" id="CHEBI:18420"/>
        <label>2</label>
    </ligand>
</feature>
<organism evidence="11 12">
    <name type="scientific">Methanoregula formicica (strain DSM 22288 / NBRC 105244 / SMSP)</name>
    <dbReference type="NCBI Taxonomy" id="593750"/>
    <lineage>
        <taxon>Archaea</taxon>
        <taxon>Methanobacteriati</taxon>
        <taxon>Methanobacteriota</taxon>
        <taxon>Stenosarchaea group</taxon>
        <taxon>Methanomicrobia</taxon>
        <taxon>Methanomicrobiales</taxon>
        <taxon>Methanoregulaceae</taxon>
        <taxon>Methanoregula</taxon>
    </lineage>
</organism>
<evidence type="ECO:0000259" key="10">
    <source>
        <dbReference type="Pfam" id="PF02885"/>
    </source>
</evidence>
<dbReference type="PANTHER" id="PTHR43285">
    <property type="entry name" value="ANTHRANILATE PHOSPHORIBOSYLTRANSFERASE"/>
    <property type="match status" value="1"/>
</dbReference>
<feature type="binding site" evidence="8">
    <location>
        <position position="113"/>
    </location>
    <ligand>
        <name>anthranilate</name>
        <dbReference type="ChEBI" id="CHEBI:16567"/>
        <label>1</label>
    </ligand>
</feature>
<dbReference type="EC" id="2.4.2.18" evidence="2 8"/>
<feature type="domain" description="Glycosyl transferase family 3" evidence="9">
    <location>
        <begin position="77"/>
        <end position="325"/>
    </location>
</feature>
<evidence type="ECO:0000256" key="7">
    <source>
        <dbReference type="ARBA" id="ARBA00023141"/>
    </source>
</evidence>
<dbReference type="HAMAP" id="MF_00211">
    <property type="entry name" value="TrpD"/>
    <property type="match status" value="1"/>
</dbReference>
<sequence>MIFREIIQRLMDQQDLTEAEAAGAMDTIMEGKATPAQIGAFLTALRMKGERPYEIAAFARIMRQHAVSIRPVTTRLLVDTCGTGGDSMRTFNISTASAFVAAGAGIPVVKHGNRSVSSLCGSADVLSALGVNIALGPDSQAGILERAGIAFLFAPMHHPAMRHVMAARQEIGCRTVFNILGPLANPAGAQAQVLGVYHPDLTPTMAEVLRLLGISRAMVVHGSGLDEITTTGETVVSELKEDVIHNYSLDCRDYGIAPAQVPDLSGGDAATNARIIRDILHGERGPGRDIVLMNAGAAIYVGGMARDLHEGVLLAGTAIDSGNALARLNALVDTTRGAA</sequence>
<dbReference type="SUPFAM" id="SSF52418">
    <property type="entry name" value="Nucleoside phosphorylase/phosphoribosyltransferase catalytic domain"/>
    <property type="match status" value="1"/>
</dbReference>
<comment type="catalytic activity">
    <reaction evidence="8">
        <text>N-(5-phospho-beta-D-ribosyl)anthranilate + diphosphate = 5-phospho-alpha-D-ribose 1-diphosphate + anthranilate</text>
        <dbReference type="Rhea" id="RHEA:11768"/>
        <dbReference type="ChEBI" id="CHEBI:16567"/>
        <dbReference type="ChEBI" id="CHEBI:18277"/>
        <dbReference type="ChEBI" id="CHEBI:33019"/>
        <dbReference type="ChEBI" id="CHEBI:58017"/>
        <dbReference type="EC" id="2.4.2.18"/>
    </reaction>
</comment>
<keyword evidence="8" id="KW-0460">Magnesium</keyword>
<accession>L0HKL6</accession>
<keyword evidence="6 8" id="KW-0822">Tryptophan biosynthesis</keyword>
<keyword evidence="3 8" id="KW-0028">Amino-acid biosynthesis</keyword>
<reference evidence="11 12" key="2">
    <citation type="journal article" date="2014" name="Genome Announc.">
        <title>Complete Genome Sequence of Methanoregula formicica SMSPT, a Mesophilic Hydrogenotrophic Methanogen Isolated from a Methanogenic Upflow Anaerobic Sludge Blanket Reactor.</title>
        <authorList>
            <person name="Yamamoto K."/>
            <person name="Tamaki H."/>
            <person name="Cadillo-Quiroz H."/>
            <person name="Imachi H."/>
            <person name="Kyrpides N."/>
            <person name="Woyke T."/>
            <person name="Goodwin L."/>
            <person name="Zinder S.H."/>
            <person name="Kamagata Y."/>
            <person name="Liu W.T."/>
        </authorList>
    </citation>
    <scope>NUCLEOTIDE SEQUENCE [LARGE SCALE GENOMIC DNA]</scope>
    <source>
        <strain evidence="12">DSM 22288 / NBRC 105244 / SMSP</strain>
    </source>
</reference>
<dbReference type="eggNOG" id="arCOG02012">
    <property type="taxonomic scope" value="Archaea"/>
</dbReference>
<comment type="similarity">
    <text evidence="8">Belongs to the anthranilate phosphoribosyltransferase family.</text>
</comment>
<dbReference type="Gene3D" id="1.20.970.10">
    <property type="entry name" value="Transferase, Pyrimidine Nucleoside Phosphorylase, Chain C"/>
    <property type="match status" value="1"/>
</dbReference>
<dbReference type="InterPro" id="IPR035902">
    <property type="entry name" value="Nuc_phospho_transferase"/>
</dbReference>
<evidence type="ECO:0000313" key="11">
    <source>
        <dbReference type="EMBL" id="AGB03868.1"/>
    </source>
</evidence>
<protein>
    <recommendedName>
        <fullName evidence="2 8">Anthranilate phosphoribosyltransferase</fullName>
        <ecNumber evidence="2 8">2.4.2.18</ecNumber>
    </recommendedName>
</protein>
<feature type="binding site" evidence="8">
    <location>
        <position position="168"/>
    </location>
    <ligand>
        <name>anthranilate</name>
        <dbReference type="ChEBI" id="CHEBI:16567"/>
        <label>2</label>
    </ligand>
</feature>
<keyword evidence="12" id="KW-1185">Reference proteome</keyword>
<feature type="binding site" evidence="8">
    <location>
        <begin position="110"/>
        <end position="118"/>
    </location>
    <ligand>
        <name>5-phospho-alpha-D-ribose 1-diphosphate</name>
        <dbReference type="ChEBI" id="CHEBI:58017"/>
    </ligand>
</feature>
<gene>
    <name evidence="8" type="primary">trpD</name>
    <name evidence="11" type="ordered locus">Metfor_2888</name>
</gene>
<feature type="binding site" evidence="8">
    <location>
        <position position="90"/>
    </location>
    <ligand>
        <name>5-phospho-alpha-D-ribose 1-diphosphate</name>
        <dbReference type="ChEBI" id="CHEBI:58017"/>
    </ligand>
</feature>
<dbReference type="InParanoid" id="L0HKL6"/>